<evidence type="ECO:0000313" key="2">
    <source>
        <dbReference type="Proteomes" id="UP000325289"/>
    </source>
</evidence>
<evidence type="ECO:0000313" key="1">
    <source>
        <dbReference type="EMBL" id="SFD96891.1"/>
    </source>
</evidence>
<gene>
    <name evidence="1" type="ORF">SAMN04515678_10515</name>
</gene>
<sequence>MTRHVILAKPHWQPNAASPILLGMPLAELQALDSLVEFMIEHGCAELTPSDCRVWARLNDGAAAIGNAVAAMIKTDGPEALPLASLRAAEQSLTACTRFAGISREPRRDYERTISLYPEDLPAEWQQHLARIRDRREDGEIKLVPDLYDRMTRKLCQYGWYLRESGLAQDFEIASLRKFYTYETTRISARGAPLSTSTIIATFADLRDFLRLSKAYPKPLIKQIDKLLQKLRDRASVETAQKFAALAAIDITTIHPRAEAVLAEIVKQTNPARRAIKRNRAMAIAVPPLTPLRREWHDLRFGRDLVWTEGRYRLRDYKLRKTRHRPGREEYPGSVHPSVCHFVDARLLQDDDPKYLDTFREIAEQHEWPLFVHPDGTPVAENYVSQVWSSEFGTGAHICRSIVYDVVFAISEDATLAGMLMNDHTSQQARKKYTGDRAKQASLAAAGKEIDDIFDAYNG</sequence>
<accession>A0A1I1WPI7</accession>
<keyword evidence="2" id="KW-1185">Reference proteome</keyword>
<name>A0A1I1WPI7_9RHOB</name>
<dbReference type="RefSeq" id="WP_149755572.1">
    <property type="nucleotide sequence ID" value="NZ_FOMS01000005.1"/>
</dbReference>
<proteinExistence type="predicted"/>
<organism evidence="1 2">
    <name type="scientific">Roseivivax sediminis</name>
    <dbReference type="NCBI Taxonomy" id="936889"/>
    <lineage>
        <taxon>Bacteria</taxon>
        <taxon>Pseudomonadati</taxon>
        <taxon>Pseudomonadota</taxon>
        <taxon>Alphaproteobacteria</taxon>
        <taxon>Rhodobacterales</taxon>
        <taxon>Roseobacteraceae</taxon>
        <taxon>Roseivivax</taxon>
    </lineage>
</organism>
<dbReference type="OrthoDB" id="7851201at2"/>
<dbReference type="AlphaFoldDB" id="A0A1I1WPI7"/>
<reference evidence="1 2" key="1">
    <citation type="submission" date="2016-10" db="EMBL/GenBank/DDBJ databases">
        <authorList>
            <person name="Varghese N."/>
            <person name="Submissions S."/>
        </authorList>
    </citation>
    <scope>NUCLEOTIDE SEQUENCE [LARGE SCALE GENOMIC DNA]</scope>
    <source>
        <strain evidence="2">YIM D21,KCTC 23444,ACCC 10710</strain>
    </source>
</reference>
<dbReference type="EMBL" id="FOMS01000005">
    <property type="protein sequence ID" value="SFD96891.1"/>
    <property type="molecule type" value="Genomic_DNA"/>
</dbReference>
<dbReference type="Proteomes" id="UP000325289">
    <property type="component" value="Unassembled WGS sequence"/>
</dbReference>
<protein>
    <submittedName>
        <fullName evidence="1">Uncharacterized protein</fullName>
    </submittedName>
</protein>